<organism evidence="1 2">
    <name type="scientific">Mesonia phycicola</name>
    <dbReference type="NCBI Taxonomy" id="579105"/>
    <lineage>
        <taxon>Bacteria</taxon>
        <taxon>Pseudomonadati</taxon>
        <taxon>Bacteroidota</taxon>
        <taxon>Flavobacteriia</taxon>
        <taxon>Flavobacteriales</taxon>
        <taxon>Flavobacteriaceae</taxon>
        <taxon>Mesonia</taxon>
    </lineage>
</organism>
<dbReference type="EMBL" id="FQYY01000001">
    <property type="protein sequence ID" value="SHI39269.1"/>
    <property type="molecule type" value="Genomic_DNA"/>
</dbReference>
<accession>A0A1M6ARW5</accession>
<name>A0A1M6ARW5_9FLAO</name>
<evidence type="ECO:0000313" key="2">
    <source>
        <dbReference type="Proteomes" id="UP000184225"/>
    </source>
</evidence>
<evidence type="ECO:0000313" key="1">
    <source>
        <dbReference type="EMBL" id="SHI39269.1"/>
    </source>
</evidence>
<dbReference type="Proteomes" id="UP000184225">
    <property type="component" value="Unassembled WGS sequence"/>
</dbReference>
<gene>
    <name evidence="1" type="ORF">SAMN04488096_101418</name>
</gene>
<sequence length="184" mass="21658">MVSSLPKRVCFSRPFILISFLIGICSTVNAQKISKYFTSSMQDNGVLYFIEPKQEFENDKEDSSLFYDLTYLTSNDTVTFNFTYVDKKVREIDSITFVLEDNEITIPVNKIFIESSKNVWKHRYSAKFLFEDLTLIFQQKGRASLLVHYEGEEVKLKIKQKKWDKQSKILSKILYMIKANRKEN</sequence>
<proteinExistence type="predicted"/>
<dbReference type="AlphaFoldDB" id="A0A1M6ARW5"/>
<protein>
    <submittedName>
        <fullName evidence="1">Uncharacterized protein</fullName>
    </submittedName>
</protein>
<dbReference type="STRING" id="579105.SAMN04488096_101418"/>
<keyword evidence="2" id="KW-1185">Reference proteome</keyword>
<reference evidence="1 2" key="1">
    <citation type="submission" date="2016-11" db="EMBL/GenBank/DDBJ databases">
        <authorList>
            <person name="Jaros S."/>
            <person name="Januszkiewicz K."/>
            <person name="Wedrychowicz H."/>
        </authorList>
    </citation>
    <scope>NUCLEOTIDE SEQUENCE [LARGE SCALE GENOMIC DNA]</scope>
    <source>
        <strain evidence="1 2">DSM 21425</strain>
    </source>
</reference>